<sequence length="1245" mass="138410">MKVFSRRLYYGSAENTCINLKGGSSEDQPGWLMIISDSDTDQFVKSLLNRGQKAYIGLYKDNNTFSWKSGYRDNATYRGWKDRQPGRRLIRYYKYTTISKEGWESSMNKTRPYICQMYPALPPPSITCPPSEEGTSNLEVKCEIPKRTSYGKFENAQIAAYGKYPALVCTHLNCARFFDNLSGNTSEDNGGNTLTATFMLDRPVNRSDDGQKWSSKYKYERSSEFVLFADCIMRTYVVPQSLTCSSNYTTSNGFTITCDVHGVYPKAKSIWVHFINSFQQSSPQIQAQHEAYTEARLPMFKSKFTMQINGEAKTRPGKQTIEVTVYPDVPFLNMEKRLTASLRKTIEVHISVPNQSPVFYNGSGLDVIQDMLTVNSGQTITLVCKAGGGYPPLYDIRISCNDTVRDSSGKNTWSSPGQQVSVVLPISLAMDQKMCYCSANHVSGQYKKKAHVTLNVWHAAGVVSFTKNGQKGEFEASENETIKLRCSALGNPKPKIILFQSHSDGRKSSILRQTFGNVIEFNISQGSCDKSGTYVCAAKNILSTETSERRVDVRVKCRPHPCSESDYNREFSVVPNTHTEVTLCVFSNPQPNNYIILRSIRATNFSKTLFHARFVYTDPVKSKGNIMVNMSESIVKFGNFIVILYQTGTWYYIPFSLVPYQKPSCPPSLNIDYAGSSFVVLSWTPAPDRGISQTFIVSQTDAEGIIVKMTDVEDIGDPQMFHNITGLIPVSEYWFNLSVKNIEGVTDCPQLVANATTHALPLYQKPLCPESLEIAQIGNSFVVLSWTPAPDRGISQTFIVSQIDAEDIIVKMTDVEDIGDPQMFHNITSLDPGNECRFSLSVKNVAGITDCPRLKIDVKTPVFDGSYDNSVYHGLVWLGVTVFTLAMVLCIVIVKKKKWKMKPQRQCLSLNCNQNSPITLENDKKRRKAIETNLSPAYHSTNTKTELLMPAKDFGYIEMRASRGHLNVSITNIHVESTDRTAQTSSGDDAGYIEMRDVRGDIHFQNQSNDAVDNICGESEIMKGEHKGKNIAGWGIDCKHQASINDSYTGSSRKKCADTIVKQQCADTTSNEEYAVAYTQLTNARDNKEYINAIAHTQCTNATANKEYANAIAHTQCTNATANTEYANAIAHTQCSNTTANKEYANVIACTQCTNATANKEYANAIAYTQCPNATANKEYANVIACTQCTNATANKEYANAIAYTQCPNATANKEYANVIAETQCTNGKEYAIASAYTKCSNSEG</sequence>
<dbReference type="Proteomes" id="UP000735302">
    <property type="component" value="Unassembled WGS sequence"/>
</dbReference>
<keyword evidence="6" id="KW-0393">Immunoglobulin domain</keyword>
<name>A0AAV3ZC30_9GAST</name>
<dbReference type="Gene3D" id="3.10.100.10">
    <property type="entry name" value="Mannose-Binding Protein A, subunit A"/>
    <property type="match status" value="1"/>
</dbReference>
<dbReference type="SMART" id="SM00409">
    <property type="entry name" value="IG"/>
    <property type="match status" value="2"/>
</dbReference>
<dbReference type="InterPro" id="IPR051275">
    <property type="entry name" value="Cell_adhesion_signaling"/>
</dbReference>
<dbReference type="InterPro" id="IPR036179">
    <property type="entry name" value="Ig-like_dom_sf"/>
</dbReference>
<dbReference type="AlphaFoldDB" id="A0AAV3ZC30"/>
<evidence type="ECO:0000313" key="11">
    <source>
        <dbReference type="EMBL" id="GFN91923.1"/>
    </source>
</evidence>
<dbReference type="SUPFAM" id="SSF49265">
    <property type="entry name" value="Fibronectin type III"/>
    <property type="match status" value="1"/>
</dbReference>
<evidence type="ECO:0000256" key="1">
    <source>
        <dbReference type="ARBA" id="ARBA00004479"/>
    </source>
</evidence>
<feature type="domain" description="Fibronectin type-III" evidence="10">
    <location>
        <begin position="768"/>
        <end position="863"/>
    </location>
</feature>
<evidence type="ECO:0000256" key="3">
    <source>
        <dbReference type="ARBA" id="ARBA00023136"/>
    </source>
</evidence>
<dbReference type="PROSITE" id="PS50835">
    <property type="entry name" value="IG_LIKE"/>
    <property type="match status" value="1"/>
</dbReference>
<reference evidence="11 12" key="1">
    <citation type="journal article" date="2021" name="Elife">
        <title>Chloroplast acquisition without the gene transfer in kleptoplastic sea slugs, Plakobranchus ocellatus.</title>
        <authorList>
            <person name="Maeda T."/>
            <person name="Takahashi S."/>
            <person name="Yoshida T."/>
            <person name="Shimamura S."/>
            <person name="Takaki Y."/>
            <person name="Nagai Y."/>
            <person name="Toyoda A."/>
            <person name="Suzuki Y."/>
            <person name="Arimoto A."/>
            <person name="Ishii H."/>
            <person name="Satoh N."/>
            <person name="Nishiyama T."/>
            <person name="Hasebe M."/>
            <person name="Maruyama T."/>
            <person name="Minagawa J."/>
            <person name="Obokata J."/>
            <person name="Shigenobu S."/>
        </authorList>
    </citation>
    <scope>NUCLEOTIDE SEQUENCE [LARGE SCALE GENOMIC DNA]</scope>
</reference>
<keyword evidence="3 7" id="KW-0472">Membrane</keyword>
<dbReference type="InterPro" id="IPR003961">
    <property type="entry name" value="FN3_dom"/>
</dbReference>
<keyword evidence="2" id="KW-0677">Repeat</keyword>
<evidence type="ECO:0000256" key="5">
    <source>
        <dbReference type="ARBA" id="ARBA00023180"/>
    </source>
</evidence>
<evidence type="ECO:0000259" key="9">
    <source>
        <dbReference type="PROSITE" id="PS50835"/>
    </source>
</evidence>
<comment type="caution">
    <text evidence="11">The sequence shown here is derived from an EMBL/GenBank/DDBJ whole genome shotgun (WGS) entry which is preliminary data.</text>
</comment>
<evidence type="ECO:0000259" key="10">
    <source>
        <dbReference type="PROSITE" id="PS50853"/>
    </source>
</evidence>
<dbReference type="InterPro" id="IPR036116">
    <property type="entry name" value="FN3_sf"/>
</dbReference>
<dbReference type="SUPFAM" id="SSF48726">
    <property type="entry name" value="Immunoglobulin"/>
    <property type="match status" value="2"/>
</dbReference>
<evidence type="ECO:0000256" key="2">
    <source>
        <dbReference type="ARBA" id="ARBA00022737"/>
    </source>
</evidence>
<feature type="domain" description="C-type lectin" evidence="8">
    <location>
        <begin position="1"/>
        <end position="116"/>
    </location>
</feature>
<dbReference type="InterPro" id="IPR001304">
    <property type="entry name" value="C-type_lectin-like"/>
</dbReference>
<dbReference type="PROSITE" id="PS50041">
    <property type="entry name" value="C_TYPE_LECTIN_2"/>
    <property type="match status" value="1"/>
</dbReference>
<dbReference type="CDD" id="cd00063">
    <property type="entry name" value="FN3"/>
    <property type="match status" value="1"/>
</dbReference>
<dbReference type="GO" id="GO:0005886">
    <property type="term" value="C:plasma membrane"/>
    <property type="evidence" value="ECO:0007669"/>
    <property type="project" value="TreeGrafter"/>
</dbReference>
<proteinExistence type="predicted"/>
<keyword evidence="12" id="KW-1185">Reference proteome</keyword>
<dbReference type="SUPFAM" id="SSF56436">
    <property type="entry name" value="C-type lectin-like"/>
    <property type="match status" value="1"/>
</dbReference>
<keyword evidence="7" id="KW-0812">Transmembrane</keyword>
<evidence type="ECO:0000256" key="7">
    <source>
        <dbReference type="SAM" id="Phobius"/>
    </source>
</evidence>
<dbReference type="PANTHER" id="PTHR11640:SF164">
    <property type="entry name" value="MAM DOMAIN-CONTAINING GLYCOSYLPHOSPHATIDYLINOSITOL ANCHOR PROTEIN 1"/>
    <property type="match status" value="1"/>
</dbReference>
<evidence type="ECO:0000259" key="8">
    <source>
        <dbReference type="PROSITE" id="PS50041"/>
    </source>
</evidence>
<feature type="transmembrane region" description="Helical" evidence="7">
    <location>
        <begin position="875"/>
        <end position="894"/>
    </location>
</feature>
<organism evidence="11 12">
    <name type="scientific">Plakobranchus ocellatus</name>
    <dbReference type="NCBI Taxonomy" id="259542"/>
    <lineage>
        <taxon>Eukaryota</taxon>
        <taxon>Metazoa</taxon>
        <taxon>Spiralia</taxon>
        <taxon>Lophotrochozoa</taxon>
        <taxon>Mollusca</taxon>
        <taxon>Gastropoda</taxon>
        <taxon>Heterobranchia</taxon>
        <taxon>Euthyneura</taxon>
        <taxon>Panpulmonata</taxon>
        <taxon>Sacoglossa</taxon>
        <taxon>Placobranchoidea</taxon>
        <taxon>Plakobranchidae</taxon>
        <taxon>Plakobranchus</taxon>
    </lineage>
</organism>
<dbReference type="InterPro" id="IPR003599">
    <property type="entry name" value="Ig_sub"/>
</dbReference>
<dbReference type="GO" id="GO:0005911">
    <property type="term" value="C:cell-cell junction"/>
    <property type="evidence" value="ECO:0007669"/>
    <property type="project" value="TreeGrafter"/>
</dbReference>
<dbReference type="InterPro" id="IPR013098">
    <property type="entry name" value="Ig_I-set"/>
</dbReference>
<dbReference type="InterPro" id="IPR007110">
    <property type="entry name" value="Ig-like_dom"/>
</dbReference>
<dbReference type="EMBL" id="BLXT01002188">
    <property type="protein sequence ID" value="GFN91923.1"/>
    <property type="molecule type" value="Genomic_DNA"/>
</dbReference>
<dbReference type="SMART" id="SM00060">
    <property type="entry name" value="FN3"/>
    <property type="match status" value="2"/>
</dbReference>
<dbReference type="PROSITE" id="PS50853">
    <property type="entry name" value="FN3"/>
    <property type="match status" value="1"/>
</dbReference>
<keyword evidence="5" id="KW-0325">Glycoprotein</keyword>
<evidence type="ECO:0000313" key="12">
    <source>
        <dbReference type="Proteomes" id="UP000735302"/>
    </source>
</evidence>
<dbReference type="InterPro" id="IPR013783">
    <property type="entry name" value="Ig-like_fold"/>
</dbReference>
<comment type="subcellular location">
    <subcellularLocation>
        <location evidence="1">Membrane</location>
        <topology evidence="1">Single-pass type I membrane protein</topology>
    </subcellularLocation>
</comment>
<evidence type="ECO:0000256" key="6">
    <source>
        <dbReference type="ARBA" id="ARBA00023319"/>
    </source>
</evidence>
<evidence type="ECO:0000256" key="4">
    <source>
        <dbReference type="ARBA" id="ARBA00023157"/>
    </source>
</evidence>
<gene>
    <name evidence="11" type="ORF">PoB_001842900</name>
</gene>
<dbReference type="InterPro" id="IPR016186">
    <property type="entry name" value="C-type_lectin-like/link_sf"/>
</dbReference>
<dbReference type="PANTHER" id="PTHR11640">
    <property type="entry name" value="NEPHRIN"/>
    <property type="match status" value="1"/>
</dbReference>
<keyword evidence="4" id="KW-1015">Disulfide bond</keyword>
<feature type="domain" description="Ig-like" evidence="9">
    <location>
        <begin position="357"/>
        <end position="453"/>
    </location>
</feature>
<dbReference type="Gene3D" id="2.60.40.10">
    <property type="entry name" value="Immunoglobulins"/>
    <property type="match status" value="3"/>
</dbReference>
<dbReference type="GO" id="GO:0050839">
    <property type="term" value="F:cell adhesion molecule binding"/>
    <property type="evidence" value="ECO:0007669"/>
    <property type="project" value="TreeGrafter"/>
</dbReference>
<protein>
    <submittedName>
        <fullName evidence="11">Hemicentin-1-like</fullName>
    </submittedName>
</protein>
<keyword evidence="7" id="KW-1133">Transmembrane helix</keyword>
<dbReference type="GO" id="GO:0098609">
    <property type="term" value="P:cell-cell adhesion"/>
    <property type="evidence" value="ECO:0007669"/>
    <property type="project" value="TreeGrafter"/>
</dbReference>
<accession>A0AAV3ZC30</accession>
<dbReference type="Pfam" id="PF07679">
    <property type="entry name" value="I-set"/>
    <property type="match status" value="1"/>
</dbReference>
<dbReference type="InterPro" id="IPR016187">
    <property type="entry name" value="CTDL_fold"/>
</dbReference>